<name>A0ABU2NRB9_9ACTN</name>
<gene>
    <name evidence="1" type="ORF">RM572_05175</name>
</gene>
<proteinExistence type="predicted"/>
<dbReference type="Proteomes" id="UP001183414">
    <property type="component" value="Unassembled WGS sequence"/>
</dbReference>
<keyword evidence="2" id="KW-1185">Reference proteome</keyword>
<accession>A0ABU2NRB9</accession>
<organism evidence="1 2">
    <name type="scientific">Streptomyces hazeniae</name>
    <dbReference type="NCBI Taxonomy" id="3075538"/>
    <lineage>
        <taxon>Bacteria</taxon>
        <taxon>Bacillati</taxon>
        <taxon>Actinomycetota</taxon>
        <taxon>Actinomycetes</taxon>
        <taxon>Kitasatosporales</taxon>
        <taxon>Streptomycetaceae</taxon>
        <taxon>Streptomyces</taxon>
    </lineage>
</organism>
<dbReference type="InterPro" id="IPR026337">
    <property type="entry name" value="AKG_HExxH"/>
</dbReference>
<evidence type="ECO:0000313" key="1">
    <source>
        <dbReference type="EMBL" id="MDT0378168.1"/>
    </source>
</evidence>
<comment type="caution">
    <text evidence="1">The sequence shown here is derived from an EMBL/GenBank/DDBJ whole genome shotgun (WGS) entry which is preliminary data.</text>
</comment>
<dbReference type="RefSeq" id="WP_311672061.1">
    <property type="nucleotide sequence ID" value="NZ_JAVREQ010000002.1"/>
</dbReference>
<sequence>MSAYDDDLVTVEHLLAAHPEYGDARVITLKATEFYRFALDLLSERSAKVAELADGLRDATGEVPLPLVEDPLVRVTLDEAVSRLEQGFLDESAWTEVVTMLHLVSDAVQEAGRAVPPSAWEAFRGLTVRTGGRDPDPWLWAGGPDGGTPLTRTFLATFERDFLRGIGGDLLRPTERMRRQLDDGFAALGALLPELGASVGAHYVGVGVVDVRTEGETFLAGNVGRIPSVVFFSENRMAHPWRLAETALHEGLHLKLFDIQRSASVFAEPDRLPDGPKVKVPWLKWASMVAPNEWALDRALGAFHVYAHLVLFRRALQTRMTPELVARFGEPEADDPPSLYRFAPERARYLGEEILARGAGALTDHGHDFVTWLLDAVKESARV</sequence>
<dbReference type="EMBL" id="JAVREQ010000002">
    <property type="protein sequence ID" value="MDT0378168.1"/>
    <property type="molecule type" value="Genomic_DNA"/>
</dbReference>
<protein>
    <submittedName>
        <fullName evidence="1">HEXXH motif-containing putative peptide modification protein</fullName>
    </submittedName>
</protein>
<dbReference type="NCBIfam" id="TIGR04267">
    <property type="entry name" value="mod_HExxH"/>
    <property type="match status" value="1"/>
</dbReference>
<evidence type="ECO:0000313" key="2">
    <source>
        <dbReference type="Proteomes" id="UP001183414"/>
    </source>
</evidence>
<reference evidence="2" key="1">
    <citation type="submission" date="2023-07" db="EMBL/GenBank/DDBJ databases">
        <title>30 novel species of actinomycetes from the DSMZ collection.</title>
        <authorList>
            <person name="Nouioui I."/>
        </authorList>
    </citation>
    <scope>NUCLEOTIDE SEQUENCE [LARGE SCALE GENOMIC DNA]</scope>
    <source>
        <strain evidence="2">DSM 42041</strain>
    </source>
</reference>